<dbReference type="Proteomes" id="UP000184139">
    <property type="component" value="Unassembled WGS sequence"/>
</dbReference>
<dbReference type="EMBL" id="FQXS01000019">
    <property type="protein sequence ID" value="SHH98250.1"/>
    <property type="molecule type" value="Genomic_DNA"/>
</dbReference>
<accession>A0A1M5XEJ7</accession>
<reference evidence="1 2" key="1">
    <citation type="submission" date="2016-11" db="EMBL/GenBank/DDBJ databases">
        <authorList>
            <person name="Jaros S."/>
            <person name="Januszkiewicz K."/>
            <person name="Wedrychowicz H."/>
        </authorList>
    </citation>
    <scope>NUCLEOTIDE SEQUENCE [LARGE SCALE GENOMIC DNA]</scope>
    <source>
        <strain evidence="1 2">DSM 9705</strain>
    </source>
</reference>
<evidence type="ECO:0000313" key="2">
    <source>
        <dbReference type="Proteomes" id="UP000184139"/>
    </source>
</evidence>
<sequence length="91" mass="10047">MTATAAKTERITILGTPQFKAFLTGEAKREGISVSELIRRRCQHRQQERDEDLLLSLAAEVRTATKKAQSALDKGLLDAEQALAELRRGAP</sequence>
<organism evidence="1 2">
    <name type="scientific">Desulfofustis glycolicus DSM 9705</name>
    <dbReference type="NCBI Taxonomy" id="1121409"/>
    <lineage>
        <taxon>Bacteria</taxon>
        <taxon>Pseudomonadati</taxon>
        <taxon>Thermodesulfobacteriota</taxon>
        <taxon>Desulfobulbia</taxon>
        <taxon>Desulfobulbales</taxon>
        <taxon>Desulfocapsaceae</taxon>
        <taxon>Desulfofustis</taxon>
    </lineage>
</organism>
<evidence type="ECO:0008006" key="3">
    <source>
        <dbReference type="Google" id="ProtNLM"/>
    </source>
</evidence>
<dbReference type="RefSeq" id="WP_073377417.1">
    <property type="nucleotide sequence ID" value="NZ_FQXS01000019.1"/>
</dbReference>
<proteinExistence type="predicted"/>
<gene>
    <name evidence="1" type="ORF">SAMN02745124_03022</name>
</gene>
<name>A0A1M5XEJ7_9BACT</name>
<evidence type="ECO:0000313" key="1">
    <source>
        <dbReference type="EMBL" id="SHH98250.1"/>
    </source>
</evidence>
<dbReference type="AlphaFoldDB" id="A0A1M5XEJ7"/>
<keyword evidence="2" id="KW-1185">Reference proteome</keyword>
<protein>
    <recommendedName>
        <fullName evidence="3">Ribbon-helix-helix protein, copG family</fullName>
    </recommendedName>
</protein>
<dbReference type="OrthoDB" id="9152966at2"/>